<accession>A0ABV0T9P9</accession>
<dbReference type="Proteomes" id="UP001482620">
    <property type="component" value="Unassembled WGS sequence"/>
</dbReference>
<name>A0ABV0T9P9_9TELE</name>
<organism evidence="1 2">
    <name type="scientific">Ilyodon furcidens</name>
    <name type="common">goldbreast splitfin</name>
    <dbReference type="NCBI Taxonomy" id="33524"/>
    <lineage>
        <taxon>Eukaryota</taxon>
        <taxon>Metazoa</taxon>
        <taxon>Chordata</taxon>
        <taxon>Craniata</taxon>
        <taxon>Vertebrata</taxon>
        <taxon>Euteleostomi</taxon>
        <taxon>Actinopterygii</taxon>
        <taxon>Neopterygii</taxon>
        <taxon>Teleostei</taxon>
        <taxon>Neoteleostei</taxon>
        <taxon>Acanthomorphata</taxon>
        <taxon>Ovalentaria</taxon>
        <taxon>Atherinomorphae</taxon>
        <taxon>Cyprinodontiformes</taxon>
        <taxon>Goodeidae</taxon>
        <taxon>Ilyodon</taxon>
    </lineage>
</organism>
<comment type="caution">
    <text evidence="1">The sequence shown here is derived from an EMBL/GenBank/DDBJ whole genome shotgun (WGS) entry which is preliminary data.</text>
</comment>
<reference evidence="1 2" key="1">
    <citation type="submission" date="2021-06" db="EMBL/GenBank/DDBJ databases">
        <authorList>
            <person name="Palmer J.M."/>
        </authorList>
    </citation>
    <scope>NUCLEOTIDE SEQUENCE [LARGE SCALE GENOMIC DNA]</scope>
    <source>
        <strain evidence="2">if_2019</strain>
        <tissue evidence="1">Muscle</tissue>
    </source>
</reference>
<evidence type="ECO:0000313" key="2">
    <source>
        <dbReference type="Proteomes" id="UP001482620"/>
    </source>
</evidence>
<dbReference type="EMBL" id="JAHRIQ010023733">
    <property type="protein sequence ID" value="MEQ2228398.1"/>
    <property type="molecule type" value="Genomic_DNA"/>
</dbReference>
<sequence>MLPLHPDLVQQSCARSQPDHVKVLPMYGAGTGEHLRIWKTVGTSGLGRTEHVSLKVVYQIHHNPDTSANCCLM</sequence>
<keyword evidence="2" id="KW-1185">Reference proteome</keyword>
<gene>
    <name evidence="1" type="ORF">ILYODFUR_008392</name>
</gene>
<protein>
    <submittedName>
        <fullName evidence="1">Uncharacterized protein</fullName>
    </submittedName>
</protein>
<proteinExistence type="predicted"/>
<evidence type="ECO:0000313" key="1">
    <source>
        <dbReference type="EMBL" id="MEQ2228398.1"/>
    </source>
</evidence>